<reference evidence="1 2" key="1">
    <citation type="submission" date="2016-08" db="EMBL/GenBank/DDBJ databases">
        <title>A Parts List for Fungal Cellulosomes Revealed by Comparative Genomics.</title>
        <authorList>
            <consortium name="DOE Joint Genome Institute"/>
            <person name="Haitjema C.H."/>
            <person name="Gilmore S.P."/>
            <person name="Henske J.K."/>
            <person name="Solomon K.V."/>
            <person name="De Groot R."/>
            <person name="Kuo A."/>
            <person name="Mondo S.J."/>
            <person name="Salamov A.A."/>
            <person name="Labutti K."/>
            <person name="Zhao Z."/>
            <person name="Chiniquy J."/>
            <person name="Barry K."/>
            <person name="Brewer H.M."/>
            <person name="Purvine S.O."/>
            <person name="Wright A.T."/>
            <person name="Boxma B."/>
            <person name="Van Alen T."/>
            <person name="Hackstein J.H."/>
            <person name="Baker S.E."/>
            <person name="Grigoriev I.V."/>
            <person name="O'Malley M.A."/>
        </authorList>
    </citation>
    <scope>NUCLEOTIDE SEQUENCE [LARGE SCALE GENOMIC DNA]</scope>
    <source>
        <strain evidence="1 2">S4</strain>
    </source>
</reference>
<comment type="caution">
    <text evidence="1">The sequence shown here is derived from an EMBL/GenBank/DDBJ whole genome shotgun (WGS) entry which is preliminary data.</text>
</comment>
<evidence type="ECO:0000313" key="2">
    <source>
        <dbReference type="Proteomes" id="UP000193944"/>
    </source>
</evidence>
<gene>
    <name evidence="1" type="ORF">BCR32DRAFT_281226</name>
</gene>
<proteinExistence type="predicted"/>
<organism evidence="1 2">
    <name type="scientific">Anaeromyces robustus</name>
    <dbReference type="NCBI Taxonomy" id="1754192"/>
    <lineage>
        <taxon>Eukaryota</taxon>
        <taxon>Fungi</taxon>
        <taxon>Fungi incertae sedis</taxon>
        <taxon>Chytridiomycota</taxon>
        <taxon>Chytridiomycota incertae sedis</taxon>
        <taxon>Neocallimastigomycetes</taxon>
        <taxon>Neocallimastigales</taxon>
        <taxon>Neocallimastigaceae</taxon>
        <taxon>Anaeromyces</taxon>
    </lineage>
</organism>
<keyword evidence="2" id="KW-1185">Reference proteome</keyword>
<dbReference type="AlphaFoldDB" id="A0A1Y1X1V2"/>
<reference evidence="1 2" key="2">
    <citation type="submission" date="2016-08" db="EMBL/GenBank/DDBJ databases">
        <title>Pervasive Adenine N6-methylation of Active Genes in Fungi.</title>
        <authorList>
            <consortium name="DOE Joint Genome Institute"/>
            <person name="Mondo S.J."/>
            <person name="Dannebaum R.O."/>
            <person name="Kuo R.C."/>
            <person name="Labutti K."/>
            <person name="Haridas S."/>
            <person name="Kuo A."/>
            <person name="Salamov A."/>
            <person name="Ahrendt S.R."/>
            <person name="Lipzen A."/>
            <person name="Sullivan W."/>
            <person name="Andreopoulos W.B."/>
            <person name="Clum A."/>
            <person name="Lindquist E."/>
            <person name="Daum C."/>
            <person name="Ramamoorthy G.K."/>
            <person name="Gryganskyi A."/>
            <person name="Culley D."/>
            <person name="Magnuson J.K."/>
            <person name="James T.Y."/>
            <person name="O'Malley M.A."/>
            <person name="Stajich J.E."/>
            <person name="Spatafora J.W."/>
            <person name="Visel A."/>
            <person name="Grigoriev I.V."/>
        </authorList>
    </citation>
    <scope>NUCLEOTIDE SEQUENCE [LARGE SCALE GENOMIC DNA]</scope>
    <source>
        <strain evidence="1 2">S4</strain>
    </source>
</reference>
<dbReference type="Proteomes" id="UP000193944">
    <property type="component" value="Unassembled WGS sequence"/>
</dbReference>
<sequence length="386" mass="46925">MNNFERNTELFYKELNNDSKDGIYLYEPLFNHEKIKNHREEKHQTIRIVPFSFKIVKYIFKLIIPNKFLLEQLFNEDDKIIDMFVQNFEFKVIFPFLYKYNFITAELFNLFYLKDQSNPFIFEIFEFLTDNNKVLLEKMANSICPLYYFRMIYYTNCRDEKLLKCLTETFTNANLMKCENFVRVPLPIPYYISKKYCDDKFSEEFINDVFSDDLIEEFIENKSLREDYLIQFKRHNFSKSHFYYCLVDEYIKLKEPEKCPTCFGYDIENLYKLNFVINCLKNKDEISKILNDPNFLFNSKFDTNNATEYFLITLTYIISLIHNKGNTFLIKLLLKNFSHAKFLNNKIKHYIFKYGRGDEEIDDEEYLIGLLKNTPNETFNRYIYEI</sequence>
<accession>A0A1Y1X1V2</accession>
<protein>
    <submittedName>
        <fullName evidence="1">Uncharacterized protein</fullName>
    </submittedName>
</protein>
<evidence type="ECO:0000313" key="1">
    <source>
        <dbReference type="EMBL" id="ORX79672.1"/>
    </source>
</evidence>
<dbReference type="OrthoDB" id="2177944at2759"/>
<dbReference type="EMBL" id="MCFG01000168">
    <property type="protein sequence ID" value="ORX79672.1"/>
    <property type="molecule type" value="Genomic_DNA"/>
</dbReference>
<name>A0A1Y1X1V2_9FUNG</name>